<name>A0A1G9ST37_9BACT</name>
<proteinExistence type="inferred from homology"/>
<dbReference type="InterPro" id="IPR011078">
    <property type="entry name" value="PyrdxlP_homeostasis"/>
</dbReference>
<organism evidence="6 7">
    <name type="scientific">Siphonobacter aquaeclarae</name>
    <dbReference type="NCBI Taxonomy" id="563176"/>
    <lineage>
        <taxon>Bacteria</taxon>
        <taxon>Pseudomonadati</taxon>
        <taxon>Bacteroidota</taxon>
        <taxon>Cytophagia</taxon>
        <taxon>Cytophagales</taxon>
        <taxon>Cytophagaceae</taxon>
        <taxon>Siphonobacter</taxon>
    </lineage>
</organism>
<dbReference type="HAMAP" id="MF_02087">
    <property type="entry name" value="PLP_homeostasis"/>
    <property type="match status" value="1"/>
</dbReference>
<dbReference type="GO" id="GO:0030170">
    <property type="term" value="F:pyridoxal phosphate binding"/>
    <property type="evidence" value="ECO:0007669"/>
    <property type="project" value="UniProtKB-UniRule"/>
</dbReference>
<evidence type="ECO:0000256" key="4">
    <source>
        <dbReference type="RuleBase" id="RU004514"/>
    </source>
</evidence>
<evidence type="ECO:0000256" key="3">
    <source>
        <dbReference type="PIRSR" id="PIRSR004848-1"/>
    </source>
</evidence>
<comment type="cofactor">
    <cofactor evidence="3">
        <name>pyridoxal 5'-phosphate</name>
        <dbReference type="ChEBI" id="CHEBI:597326"/>
    </cofactor>
</comment>
<protein>
    <recommendedName>
        <fullName evidence="2">Pyridoxal phosphate homeostasis protein</fullName>
        <shortName evidence="2">PLP homeostasis protein</shortName>
    </recommendedName>
</protein>
<dbReference type="FunFam" id="3.20.20.10:FF:000018">
    <property type="entry name" value="Pyridoxal phosphate homeostasis protein"/>
    <property type="match status" value="1"/>
</dbReference>
<dbReference type="CDD" id="cd00635">
    <property type="entry name" value="PLPDE_III_YBL036c_like"/>
    <property type="match status" value="1"/>
</dbReference>
<evidence type="ECO:0000313" key="7">
    <source>
        <dbReference type="Proteomes" id="UP000198901"/>
    </source>
</evidence>
<dbReference type="PANTHER" id="PTHR10146:SF14">
    <property type="entry name" value="PYRIDOXAL PHOSPHATE HOMEOSTASIS PROTEIN"/>
    <property type="match status" value="1"/>
</dbReference>
<dbReference type="PIRSF" id="PIRSF004848">
    <property type="entry name" value="YBL036c_PLPDEIII"/>
    <property type="match status" value="1"/>
</dbReference>
<gene>
    <name evidence="6" type="ORF">SAMN04488090_3286</name>
</gene>
<dbReference type="InterPro" id="IPR029066">
    <property type="entry name" value="PLP-binding_barrel"/>
</dbReference>
<dbReference type="EMBL" id="FNGS01000006">
    <property type="protein sequence ID" value="SDM38581.1"/>
    <property type="molecule type" value="Genomic_DNA"/>
</dbReference>
<dbReference type="STRING" id="563176.SAMN04488090_3286"/>
<dbReference type="Proteomes" id="UP000198901">
    <property type="component" value="Unassembled WGS sequence"/>
</dbReference>
<keyword evidence="1 2" id="KW-0663">Pyridoxal phosphate</keyword>
<sequence length="226" mass="25177">MLSIMSIAENLHSIENGLQGTAARLVAVTKTHPPEVLREAYDAGARVFGENKVQEMVAKWEVLPKDIEWHLIGHLQSNKVKYIAPFVSLIHSVDSLKLLKEIDRQAEKAGRVIDCLLQVYIAMEETKFGLSMEEAEELLLSDELASLEHIRIVGLMGMASNTDSEEQVRAEFRSLKQFFDRMKVSLPVRANCQLYELSMGMSGDYPLAVAEGSTLIRVGSAIFGAR</sequence>
<evidence type="ECO:0000313" key="6">
    <source>
        <dbReference type="EMBL" id="SDM38581.1"/>
    </source>
</evidence>
<feature type="modified residue" description="N6-(pyridoxal phosphate)lysine" evidence="2 3">
    <location>
        <position position="30"/>
    </location>
</feature>
<accession>A0A1G9ST37</accession>
<dbReference type="Pfam" id="PF01168">
    <property type="entry name" value="Ala_racemase_N"/>
    <property type="match status" value="1"/>
</dbReference>
<dbReference type="NCBIfam" id="TIGR00044">
    <property type="entry name" value="YggS family pyridoxal phosphate-dependent enzyme"/>
    <property type="match status" value="1"/>
</dbReference>
<dbReference type="PANTHER" id="PTHR10146">
    <property type="entry name" value="PROLINE SYNTHETASE CO-TRANSCRIBED BACTERIAL HOMOLOG PROTEIN"/>
    <property type="match status" value="1"/>
</dbReference>
<feature type="domain" description="Alanine racemase N-terminal" evidence="5">
    <location>
        <begin position="6"/>
        <end position="225"/>
    </location>
</feature>
<evidence type="ECO:0000256" key="1">
    <source>
        <dbReference type="ARBA" id="ARBA00022898"/>
    </source>
</evidence>
<dbReference type="InterPro" id="IPR001608">
    <property type="entry name" value="Ala_racemase_N"/>
</dbReference>
<dbReference type="SUPFAM" id="SSF51419">
    <property type="entry name" value="PLP-binding barrel"/>
    <property type="match status" value="1"/>
</dbReference>
<evidence type="ECO:0000259" key="5">
    <source>
        <dbReference type="Pfam" id="PF01168"/>
    </source>
</evidence>
<reference evidence="6 7" key="1">
    <citation type="submission" date="2016-10" db="EMBL/GenBank/DDBJ databases">
        <authorList>
            <person name="de Groot N.N."/>
        </authorList>
    </citation>
    <scope>NUCLEOTIDE SEQUENCE [LARGE SCALE GENOMIC DNA]</scope>
    <source>
        <strain evidence="6 7">DSM 21668</strain>
    </source>
</reference>
<comment type="function">
    <text evidence="2">Pyridoxal 5'-phosphate (PLP)-binding protein, which is involved in PLP homeostasis.</text>
</comment>
<keyword evidence="7" id="KW-1185">Reference proteome</keyword>
<comment type="similarity">
    <text evidence="2 4">Belongs to the pyridoxal phosphate-binding protein YggS/PROSC family.</text>
</comment>
<dbReference type="AlphaFoldDB" id="A0A1G9ST37"/>
<evidence type="ECO:0000256" key="2">
    <source>
        <dbReference type="HAMAP-Rule" id="MF_02087"/>
    </source>
</evidence>
<dbReference type="Gene3D" id="3.20.20.10">
    <property type="entry name" value="Alanine racemase"/>
    <property type="match status" value="1"/>
</dbReference>